<gene>
    <name evidence="1" type="ORF">B0F90DRAFT_1737509</name>
</gene>
<dbReference type="EMBL" id="WTXG01000034">
    <property type="protein sequence ID" value="KAI0297784.1"/>
    <property type="molecule type" value="Genomic_DNA"/>
</dbReference>
<feature type="non-terminal residue" evidence="1">
    <location>
        <position position="104"/>
    </location>
</feature>
<sequence length="104" mass="11952">MVELSELMLFCFTGVGAEMDMPLVSHVTILLGLLCEQLSYLRQLQFPSLLFHEGHTSFLYMYPSGLWSAIARPWASCIVNQLMTSTSVWDYLARRWICLSLVWS</sequence>
<evidence type="ECO:0000313" key="2">
    <source>
        <dbReference type="Proteomes" id="UP001203297"/>
    </source>
</evidence>
<organism evidence="1 2">
    <name type="scientific">Multifurca ochricompacta</name>
    <dbReference type="NCBI Taxonomy" id="376703"/>
    <lineage>
        <taxon>Eukaryota</taxon>
        <taxon>Fungi</taxon>
        <taxon>Dikarya</taxon>
        <taxon>Basidiomycota</taxon>
        <taxon>Agaricomycotina</taxon>
        <taxon>Agaricomycetes</taxon>
        <taxon>Russulales</taxon>
        <taxon>Russulaceae</taxon>
        <taxon>Multifurca</taxon>
    </lineage>
</organism>
<dbReference type="AlphaFoldDB" id="A0AAD4M1A6"/>
<proteinExistence type="predicted"/>
<comment type="caution">
    <text evidence="1">The sequence shown here is derived from an EMBL/GenBank/DDBJ whole genome shotgun (WGS) entry which is preliminary data.</text>
</comment>
<keyword evidence="2" id="KW-1185">Reference proteome</keyword>
<accession>A0AAD4M1A6</accession>
<protein>
    <submittedName>
        <fullName evidence="1">Uncharacterized protein</fullName>
    </submittedName>
</protein>
<evidence type="ECO:0000313" key="1">
    <source>
        <dbReference type="EMBL" id="KAI0297784.1"/>
    </source>
</evidence>
<reference evidence="1" key="1">
    <citation type="journal article" date="2022" name="New Phytol.">
        <title>Evolutionary transition to the ectomycorrhizal habit in the genomes of a hyperdiverse lineage of mushroom-forming fungi.</title>
        <authorList>
            <person name="Looney B."/>
            <person name="Miyauchi S."/>
            <person name="Morin E."/>
            <person name="Drula E."/>
            <person name="Courty P.E."/>
            <person name="Kohler A."/>
            <person name="Kuo A."/>
            <person name="LaButti K."/>
            <person name="Pangilinan J."/>
            <person name="Lipzen A."/>
            <person name="Riley R."/>
            <person name="Andreopoulos W."/>
            <person name="He G."/>
            <person name="Johnson J."/>
            <person name="Nolan M."/>
            <person name="Tritt A."/>
            <person name="Barry K.W."/>
            <person name="Grigoriev I.V."/>
            <person name="Nagy L.G."/>
            <person name="Hibbett D."/>
            <person name="Henrissat B."/>
            <person name="Matheny P.B."/>
            <person name="Labbe J."/>
            <person name="Martin F.M."/>
        </authorList>
    </citation>
    <scope>NUCLEOTIDE SEQUENCE</scope>
    <source>
        <strain evidence="1">BPL690</strain>
    </source>
</reference>
<name>A0AAD4M1A6_9AGAM</name>
<dbReference type="Proteomes" id="UP001203297">
    <property type="component" value="Unassembled WGS sequence"/>
</dbReference>